<dbReference type="PANTHER" id="PTHR24107">
    <property type="entry name" value="YNEIN REGULATORY COMPLEX SUBUNIT 5"/>
    <property type="match status" value="1"/>
</dbReference>
<organism evidence="4 5">
    <name type="scientific">Betta splendens</name>
    <name type="common">Siamese fighting fish</name>
    <dbReference type="NCBI Taxonomy" id="158456"/>
    <lineage>
        <taxon>Eukaryota</taxon>
        <taxon>Metazoa</taxon>
        <taxon>Chordata</taxon>
        <taxon>Craniata</taxon>
        <taxon>Vertebrata</taxon>
        <taxon>Euteleostomi</taxon>
        <taxon>Actinopterygii</taxon>
        <taxon>Neopterygii</taxon>
        <taxon>Teleostei</taxon>
        <taxon>Neoteleostei</taxon>
        <taxon>Acanthomorphata</taxon>
        <taxon>Anabantaria</taxon>
        <taxon>Anabantiformes</taxon>
        <taxon>Anabantoidei</taxon>
        <taxon>Osphronemidae</taxon>
        <taxon>Betta</taxon>
    </lineage>
</organism>
<evidence type="ECO:0000256" key="2">
    <source>
        <dbReference type="ARBA" id="ARBA00022490"/>
    </source>
</evidence>
<dbReference type="Pfam" id="PF13516">
    <property type="entry name" value="LRR_6"/>
    <property type="match status" value="4"/>
</dbReference>
<sequence length="446" mass="50379">MSNAPYPPVARHHPADGLRKTRRIIAEDLDWVLATVPSLSQLCLQSIVQNFQERPVFEELSPIEKDFIQERLSPSVPLGVTANVVSDGVYWKRCCEQRWDLCDVSNYDHSWKRMFFERHMESIIELFIPDVTDPKTVLDMVSLCGNYVKRLDISQLLPPIKEPEKEEEKNSSDLASDYEVETPSMDHFDFSILLDKLTCLEKLHLVYRVKQCGMNFVWNMFEMTDRDCESLAKALKSCKTLKVLKINQSNINDNLCRRLVKNLLDHPSLRELDFSHNLIGDRGARALGKLLSNSKLEILNLCDNDIRDPGAKAIAHALSKNSTLLFLSLRLNRLSDEGGKAIGQALLKNNTLLQLHLGANRVTGPTAVALSKALAQNNTLKSINLSCNNLGEDGGKALEEAMSYNTSVTECDIRLTEVDEQVVSVINRVVRNNQSLEENKRAPESY</sequence>
<evidence type="ECO:0000256" key="1">
    <source>
        <dbReference type="ARBA" id="ARBA00004245"/>
    </source>
</evidence>
<proteinExistence type="predicted"/>
<dbReference type="OrthoDB" id="341587at2759"/>
<reference evidence="5" key="1">
    <citation type="submission" date="2025-08" db="UniProtKB">
        <authorList>
            <consortium name="RefSeq"/>
        </authorList>
    </citation>
    <scope>IDENTIFICATION</scope>
</reference>
<comment type="subcellular location">
    <subcellularLocation>
        <location evidence="1">Cytoplasm</location>
        <location evidence="1">Cytoskeleton</location>
    </subcellularLocation>
</comment>
<dbReference type="CTD" id="202500"/>
<dbReference type="Proteomes" id="UP000515150">
    <property type="component" value="Chromosome 24"/>
</dbReference>
<dbReference type="KEGG" id="bspl:114849897"/>
<evidence type="ECO:0000256" key="3">
    <source>
        <dbReference type="ARBA" id="ARBA00023212"/>
    </source>
</evidence>
<dbReference type="SMART" id="SM00368">
    <property type="entry name" value="LRR_RI"/>
    <property type="match status" value="5"/>
</dbReference>
<keyword evidence="4" id="KW-1185">Reference proteome</keyword>
<dbReference type="InParanoid" id="A0A6P7LRT3"/>
<dbReference type="AlphaFoldDB" id="A0A6P7LRT3"/>
<evidence type="ECO:0000313" key="4">
    <source>
        <dbReference type="Proteomes" id="UP000515150"/>
    </source>
</evidence>
<keyword evidence="2" id="KW-0963">Cytoplasm</keyword>
<protein>
    <submittedName>
        <fullName evidence="5">Dynein regulatory complex subunit 5 isoform X1</fullName>
    </submittedName>
</protein>
<name>A0A6P7LRT3_BETSP</name>
<dbReference type="GO" id="GO:0005856">
    <property type="term" value="C:cytoskeleton"/>
    <property type="evidence" value="ECO:0007669"/>
    <property type="project" value="UniProtKB-SubCell"/>
</dbReference>
<dbReference type="InterPro" id="IPR052410">
    <property type="entry name" value="DRC5"/>
</dbReference>
<dbReference type="InterPro" id="IPR032675">
    <property type="entry name" value="LRR_dom_sf"/>
</dbReference>
<dbReference type="GeneID" id="114849897"/>
<accession>A0A6P7LRT3</accession>
<dbReference type="RefSeq" id="XP_028997541.1">
    <property type="nucleotide sequence ID" value="XM_029141708.3"/>
</dbReference>
<dbReference type="InterPro" id="IPR001611">
    <property type="entry name" value="Leu-rich_rpt"/>
</dbReference>
<dbReference type="PANTHER" id="PTHR24107:SF27">
    <property type="entry name" value="DYNEIN REGULATORY COMPLEX SUBUNIT 5"/>
    <property type="match status" value="1"/>
</dbReference>
<gene>
    <name evidence="5" type="primary">tcte1</name>
</gene>
<evidence type="ECO:0000313" key="5">
    <source>
        <dbReference type="RefSeq" id="XP_028997541.1"/>
    </source>
</evidence>
<dbReference type="SUPFAM" id="SSF52047">
    <property type="entry name" value="RNI-like"/>
    <property type="match status" value="1"/>
</dbReference>
<dbReference type="Gene3D" id="3.80.10.10">
    <property type="entry name" value="Ribonuclease Inhibitor"/>
    <property type="match status" value="3"/>
</dbReference>
<keyword evidence="3" id="KW-0206">Cytoskeleton</keyword>